<feature type="region of interest" description="Disordered" evidence="1">
    <location>
        <begin position="320"/>
        <end position="353"/>
    </location>
</feature>
<comment type="caution">
    <text evidence="3">The sequence shown here is derived from an EMBL/GenBank/DDBJ whole genome shotgun (WGS) entry which is preliminary data.</text>
</comment>
<name>A0A8K0CVS0_IGNLU</name>
<dbReference type="Proteomes" id="UP000801492">
    <property type="component" value="Unassembled WGS sequence"/>
</dbReference>
<keyword evidence="4" id="KW-1185">Reference proteome</keyword>
<keyword evidence="2" id="KW-1133">Transmembrane helix</keyword>
<evidence type="ECO:0000256" key="2">
    <source>
        <dbReference type="SAM" id="Phobius"/>
    </source>
</evidence>
<reference evidence="3" key="1">
    <citation type="submission" date="2019-08" db="EMBL/GenBank/DDBJ databases">
        <title>The genome of the North American firefly Photinus pyralis.</title>
        <authorList>
            <consortium name="Photinus pyralis genome working group"/>
            <person name="Fallon T.R."/>
            <person name="Sander Lower S.E."/>
            <person name="Weng J.-K."/>
        </authorList>
    </citation>
    <scope>NUCLEOTIDE SEQUENCE</scope>
    <source>
        <strain evidence="3">TRF0915ILg1</strain>
        <tissue evidence="3">Whole body</tissue>
    </source>
</reference>
<dbReference type="OrthoDB" id="7967436at2759"/>
<feature type="compositionally biased region" description="Low complexity" evidence="1">
    <location>
        <begin position="275"/>
        <end position="287"/>
    </location>
</feature>
<keyword evidence="2" id="KW-0812">Transmembrane</keyword>
<proteinExistence type="predicted"/>
<feature type="transmembrane region" description="Helical" evidence="2">
    <location>
        <begin position="234"/>
        <end position="255"/>
    </location>
</feature>
<evidence type="ECO:0000313" key="4">
    <source>
        <dbReference type="Proteomes" id="UP000801492"/>
    </source>
</evidence>
<keyword evidence="2" id="KW-0472">Membrane</keyword>
<feature type="transmembrane region" description="Helical" evidence="2">
    <location>
        <begin position="135"/>
        <end position="157"/>
    </location>
</feature>
<evidence type="ECO:0000256" key="1">
    <source>
        <dbReference type="SAM" id="MobiDB-lite"/>
    </source>
</evidence>
<feature type="region of interest" description="Disordered" evidence="1">
    <location>
        <begin position="269"/>
        <end position="306"/>
    </location>
</feature>
<protein>
    <submittedName>
        <fullName evidence="3">Uncharacterized protein</fullName>
    </submittedName>
</protein>
<evidence type="ECO:0000313" key="3">
    <source>
        <dbReference type="EMBL" id="KAF2893389.1"/>
    </source>
</evidence>
<feature type="compositionally biased region" description="Polar residues" evidence="1">
    <location>
        <begin position="293"/>
        <end position="305"/>
    </location>
</feature>
<dbReference type="AlphaFoldDB" id="A0A8K0CVS0"/>
<gene>
    <name evidence="3" type="ORF">ILUMI_12783</name>
</gene>
<feature type="transmembrane region" description="Helical" evidence="2">
    <location>
        <begin position="169"/>
        <end position="193"/>
    </location>
</feature>
<accession>A0A8K0CVS0</accession>
<organism evidence="3 4">
    <name type="scientific">Ignelater luminosus</name>
    <name type="common">Cucubano</name>
    <name type="synonym">Pyrophorus luminosus</name>
    <dbReference type="NCBI Taxonomy" id="2038154"/>
    <lineage>
        <taxon>Eukaryota</taxon>
        <taxon>Metazoa</taxon>
        <taxon>Ecdysozoa</taxon>
        <taxon>Arthropoda</taxon>
        <taxon>Hexapoda</taxon>
        <taxon>Insecta</taxon>
        <taxon>Pterygota</taxon>
        <taxon>Neoptera</taxon>
        <taxon>Endopterygota</taxon>
        <taxon>Coleoptera</taxon>
        <taxon>Polyphaga</taxon>
        <taxon>Elateriformia</taxon>
        <taxon>Elateroidea</taxon>
        <taxon>Elateridae</taxon>
        <taxon>Agrypninae</taxon>
        <taxon>Pyrophorini</taxon>
        <taxon>Ignelater</taxon>
    </lineage>
</organism>
<dbReference type="EMBL" id="VTPC01008022">
    <property type="protein sequence ID" value="KAF2893389.1"/>
    <property type="molecule type" value="Genomic_DNA"/>
</dbReference>
<sequence length="394" mass="45230">MCRCFNDYISCIFAAFWSIAQTCVHLSWSVWGTYLYECKYELRNDTFQYFLYLTYFYTNTCVEATLAHQMSPYESESPSYIIKGFNTTHELEVDRIIKNFSLPQIKTELDIMAKPVSSKLDFPAQSAVAPRTYGIFRTFVVFDILWIIAAVALLVGACCRIKGLVSISFFFPWPILLLIILFFDAVASVWYGIDINHTYGIKDWFLFIGGNTSQTVLNEIDTKIPRASTILPSLLMTAAFGRFFIVWCINLCLFFRIVQAGVNAAEEFSDDDDLSTNTSRTNRNSTNDANIGGSHNFQVQTTQVNRSHRRVRRIEIYSDTEEEEDAKEKQSDRRHSRRLSRPRQSDGGRRNTIKQLRCMQNLTISGGYEVIHRGMNLAIGIRWSLKKFAVTTSS</sequence>